<sequence length="64" mass="7577">MMGRIYDRSNVNQMFFGCRFSRVSQFRVILRRDAGFFGKTATRMNNFRLIILSFGRSTLKFAEI</sequence>
<reference evidence="1 2" key="1">
    <citation type="submission" date="2024-09" db="EMBL/GenBank/DDBJ databases">
        <title>Floridaenema gen nov. (Aerosakkonemataceae, Aerosakkonematales ord. nov., Cyanobacteria) from benthic tropical and subtropical fresh waters, with the description of four new species.</title>
        <authorList>
            <person name="Moretto J.A."/>
            <person name="Berthold D.E."/>
            <person name="Lefler F.W."/>
            <person name="Huang I.-S."/>
            <person name="Laughinghouse H. IV."/>
        </authorList>
    </citation>
    <scope>NUCLEOTIDE SEQUENCE [LARGE SCALE GENOMIC DNA]</scope>
    <source>
        <strain evidence="1 2">BLCC-F167</strain>
    </source>
</reference>
<protein>
    <submittedName>
        <fullName evidence="1">Uncharacterized protein</fullName>
    </submittedName>
</protein>
<dbReference type="EMBL" id="JBHFNT010000025">
    <property type="protein sequence ID" value="MFB2833276.1"/>
    <property type="molecule type" value="Genomic_DNA"/>
</dbReference>
<evidence type="ECO:0000313" key="1">
    <source>
        <dbReference type="EMBL" id="MFB2833276.1"/>
    </source>
</evidence>
<organism evidence="1 2">
    <name type="scientific">Floridaenema evergladense BLCC-F167</name>
    <dbReference type="NCBI Taxonomy" id="3153639"/>
    <lineage>
        <taxon>Bacteria</taxon>
        <taxon>Bacillati</taxon>
        <taxon>Cyanobacteriota</taxon>
        <taxon>Cyanophyceae</taxon>
        <taxon>Oscillatoriophycideae</taxon>
        <taxon>Aerosakkonematales</taxon>
        <taxon>Aerosakkonemataceae</taxon>
        <taxon>Floridanema</taxon>
        <taxon>Floridanema evergladense</taxon>
    </lineage>
</organism>
<evidence type="ECO:0000313" key="2">
    <source>
        <dbReference type="Proteomes" id="UP001576780"/>
    </source>
</evidence>
<dbReference type="RefSeq" id="WP_413275741.1">
    <property type="nucleotide sequence ID" value="NZ_JBHFNT010000025.1"/>
</dbReference>
<keyword evidence="2" id="KW-1185">Reference proteome</keyword>
<proteinExistence type="predicted"/>
<accession>A0ABV4WE66</accession>
<name>A0ABV4WE66_9CYAN</name>
<comment type="caution">
    <text evidence="1">The sequence shown here is derived from an EMBL/GenBank/DDBJ whole genome shotgun (WGS) entry which is preliminary data.</text>
</comment>
<gene>
    <name evidence="1" type="ORF">ACE1CA_01945</name>
</gene>
<dbReference type="Proteomes" id="UP001576780">
    <property type="component" value="Unassembled WGS sequence"/>
</dbReference>